<evidence type="ECO:0000313" key="1">
    <source>
        <dbReference type="EMBL" id="EHK63499.1"/>
    </source>
</evidence>
<dbReference type="STRING" id="477184.KYC_24937"/>
<keyword evidence="2" id="KW-1185">Reference proteome</keyword>
<dbReference type="OrthoDB" id="8527650at2"/>
<accession>H0FDX7</accession>
<sequence length="85" mass="9872">MEIVNLIRMANRIGQFFDAMPDRPEALEGVANHIHKFWEPRMRIELLDFLERTPDGDAGDERLHPLVLQAVTQQRKRLTPLARVA</sequence>
<comment type="caution">
    <text evidence="1">The sequence shown here is derived from an EMBL/GenBank/DDBJ whole genome shotgun (WGS) entry which is preliminary data.</text>
</comment>
<dbReference type="Proteomes" id="UP000003113">
    <property type="component" value="Unassembled WGS sequence"/>
</dbReference>
<dbReference type="EMBL" id="AGUF01000079">
    <property type="protein sequence ID" value="EHK63499.1"/>
    <property type="molecule type" value="Genomic_DNA"/>
</dbReference>
<dbReference type="InterPro" id="IPR021074">
    <property type="entry name" value="Formate_DH_dsu"/>
</dbReference>
<protein>
    <submittedName>
        <fullName evidence="1">NAD-dependent formate dehydrogenase subunit delta</fullName>
    </submittedName>
</protein>
<reference evidence="1 2" key="1">
    <citation type="journal article" date="2012" name="J. Bacteriol.">
        <title>Genome sequence of the highly efficient arsenite-oxidizing bacterium Achromobacter arsenitoxydans SY8.</title>
        <authorList>
            <person name="Li X."/>
            <person name="Hu Y."/>
            <person name="Gong J."/>
            <person name="Lin Y."/>
            <person name="Johnstone L."/>
            <person name="Rensing C."/>
            <person name="Wang G."/>
        </authorList>
    </citation>
    <scope>NUCLEOTIDE SEQUENCE [LARGE SCALE GENOMIC DNA]</scope>
    <source>
        <strain evidence="1 2">SY8</strain>
    </source>
</reference>
<evidence type="ECO:0000313" key="2">
    <source>
        <dbReference type="Proteomes" id="UP000003113"/>
    </source>
</evidence>
<proteinExistence type="predicted"/>
<dbReference type="eggNOG" id="ENOG5032Z86">
    <property type="taxonomic scope" value="Bacteria"/>
</dbReference>
<dbReference type="PATRIC" id="fig|477184.5.peg.4909"/>
<dbReference type="Pfam" id="PF11390">
    <property type="entry name" value="FdsD"/>
    <property type="match status" value="1"/>
</dbReference>
<dbReference type="AlphaFoldDB" id="H0FDX7"/>
<dbReference type="RefSeq" id="WP_008167552.1">
    <property type="nucleotide sequence ID" value="NZ_AGUF01000079.1"/>
</dbReference>
<organism evidence="1 2">
    <name type="scientific">Achromobacter arsenitoxydans SY8</name>
    <dbReference type="NCBI Taxonomy" id="477184"/>
    <lineage>
        <taxon>Bacteria</taxon>
        <taxon>Pseudomonadati</taxon>
        <taxon>Pseudomonadota</taxon>
        <taxon>Betaproteobacteria</taxon>
        <taxon>Burkholderiales</taxon>
        <taxon>Alcaligenaceae</taxon>
        <taxon>Achromobacter</taxon>
    </lineage>
</organism>
<name>H0FDX7_9BURK</name>
<gene>
    <name evidence="1" type="ORF">KYC_24937</name>
</gene>